<dbReference type="Pfam" id="PF05721">
    <property type="entry name" value="PhyH"/>
    <property type="match status" value="1"/>
</dbReference>
<keyword evidence="1" id="KW-0560">Oxidoreductase</keyword>
<dbReference type="InterPro" id="IPR008775">
    <property type="entry name" value="Phytyl_CoA_dOase-like"/>
</dbReference>
<reference evidence="1" key="2">
    <citation type="submission" date="2020-09" db="EMBL/GenBank/DDBJ databases">
        <authorList>
            <person name="Sun Q."/>
            <person name="Zhou Y."/>
        </authorList>
    </citation>
    <scope>NUCLEOTIDE SEQUENCE</scope>
    <source>
        <strain evidence="1">CGMCC 1.12919</strain>
    </source>
</reference>
<gene>
    <name evidence="1" type="ORF">GCM10010994_06210</name>
</gene>
<keyword evidence="1" id="KW-0223">Dioxygenase</keyword>
<proteinExistence type="predicted"/>
<organism evidence="1 2">
    <name type="scientific">Chelatococcus reniformis</name>
    <dbReference type="NCBI Taxonomy" id="1494448"/>
    <lineage>
        <taxon>Bacteria</taxon>
        <taxon>Pseudomonadati</taxon>
        <taxon>Pseudomonadota</taxon>
        <taxon>Alphaproteobacteria</taxon>
        <taxon>Hyphomicrobiales</taxon>
        <taxon>Chelatococcaceae</taxon>
        <taxon>Chelatococcus</taxon>
    </lineage>
</organism>
<dbReference type="Gene3D" id="2.60.120.620">
    <property type="entry name" value="q2cbj1_9rhob like domain"/>
    <property type="match status" value="1"/>
</dbReference>
<dbReference type="RefSeq" id="WP_188607630.1">
    <property type="nucleotide sequence ID" value="NZ_BMGG01000001.1"/>
</dbReference>
<sequence length="271" mass="29698">MPHQGTGTRALTAAQIDQFIEDGFVRIDEAFPRALADAAREILWRDTGCDPDDPATWTKPVIRLWDYAQEPFRQAANTAVLHDAFDQLVGAGRWLPRGSLGSFPVRFPSPDDPGDTGWHIDVSFGLDSPDFMEWRANVSSRGRALLMLFLFSDVGALDAPTRIRVGSHRDMARRLAPAGEAGCALRELAATDFAESARRPEVQAVGEAGTVYLCHPLLVHAAQPHRGVTPRFMAQPPLLPRQPLQLARADGAYSPVERAIRQSLSRSDGAI</sequence>
<keyword evidence="2" id="KW-1185">Reference proteome</keyword>
<dbReference type="AlphaFoldDB" id="A0A916TXV8"/>
<protein>
    <submittedName>
        <fullName evidence="1">Phytanoyl-CoA dioxygenase</fullName>
    </submittedName>
</protein>
<name>A0A916TXV8_9HYPH</name>
<reference evidence="1" key="1">
    <citation type="journal article" date="2014" name="Int. J. Syst. Evol. Microbiol.">
        <title>Complete genome sequence of Corynebacterium casei LMG S-19264T (=DSM 44701T), isolated from a smear-ripened cheese.</title>
        <authorList>
            <consortium name="US DOE Joint Genome Institute (JGI-PGF)"/>
            <person name="Walter F."/>
            <person name="Albersmeier A."/>
            <person name="Kalinowski J."/>
            <person name="Ruckert C."/>
        </authorList>
    </citation>
    <scope>NUCLEOTIDE SEQUENCE</scope>
    <source>
        <strain evidence="1">CGMCC 1.12919</strain>
    </source>
</reference>
<evidence type="ECO:0000313" key="2">
    <source>
        <dbReference type="Proteomes" id="UP000637002"/>
    </source>
</evidence>
<dbReference type="Proteomes" id="UP000637002">
    <property type="component" value="Unassembled WGS sequence"/>
</dbReference>
<dbReference type="SUPFAM" id="SSF51197">
    <property type="entry name" value="Clavaminate synthase-like"/>
    <property type="match status" value="1"/>
</dbReference>
<dbReference type="GO" id="GO:0016706">
    <property type="term" value="F:2-oxoglutarate-dependent dioxygenase activity"/>
    <property type="evidence" value="ECO:0007669"/>
    <property type="project" value="UniProtKB-ARBA"/>
</dbReference>
<evidence type="ECO:0000313" key="1">
    <source>
        <dbReference type="EMBL" id="GGC49839.1"/>
    </source>
</evidence>
<dbReference type="EMBL" id="BMGG01000001">
    <property type="protein sequence ID" value="GGC49839.1"/>
    <property type="molecule type" value="Genomic_DNA"/>
</dbReference>
<comment type="caution">
    <text evidence="1">The sequence shown here is derived from an EMBL/GenBank/DDBJ whole genome shotgun (WGS) entry which is preliminary data.</text>
</comment>
<accession>A0A916TXV8</accession>